<evidence type="ECO:0000256" key="1">
    <source>
        <dbReference type="SAM" id="MobiDB-lite"/>
    </source>
</evidence>
<feature type="region of interest" description="Disordered" evidence="1">
    <location>
        <begin position="253"/>
        <end position="462"/>
    </location>
</feature>
<dbReference type="AlphaFoldDB" id="A0A7J7EWW8"/>
<keyword evidence="3" id="KW-1185">Reference proteome</keyword>
<evidence type="ECO:0000313" key="3">
    <source>
        <dbReference type="Proteomes" id="UP000551758"/>
    </source>
</evidence>
<comment type="caution">
    <text evidence="2">The sequence shown here is derived from an EMBL/GenBank/DDBJ whole genome shotgun (WGS) entry which is preliminary data.</text>
</comment>
<feature type="compositionally biased region" description="Pro residues" evidence="1">
    <location>
        <begin position="357"/>
        <end position="368"/>
    </location>
</feature>
<reference evidence="2 3" key="1">
    <citation type="journal article" date="2020" name="Mol. Biol. Evol.">
        <title>Interspecific Gene Flow and the Evolution of Specialization in Black and White Rhinoceros.</title>
        <authorList>
            <person name="Moodley Y."/>
            <person name="Westbury M.V."/>
            <person name="Russo I.M."/>
            <person name="Gopalakrishnan S."/>
            <person name="Rakotoarivelo A."/>
            <person name="Olsen R.A."/>
            <person name="Prost S."/>
            <person name="Tunstall T."/>
            <person name="Ryder O.A."/>
            <person name="Dalen L."/>
            <person name="Bruford M.W."/>
        </authorList>
    </citation>
    <scope>NUCLEOTIDE SEQUENCE [LARGE SCALE GENOMIC DNA]</scope>
    <source>
        <strain evidence="2">SBR-YM</strain>
        <tissue evidence="2">Skin</tissue>
    </source>
</reference>
<dbReference type="EMBL" id="JACDTQ010002110">
    <property type="protein sequence ID" value="KAF5920285.1"/>
    <property type="molecule type" value="Genomic_DNA"/>
</dbReference>
<name>A0A7J7EWW8_DICBM</name>
<feature type="compositionally biased region" description="Gly residues" evidence="1">
    <location>
        <begin position="442"/>
        <end position="462"/>
    </location>
</feature>
<sequence length="538" mass="57562">MGAGGRPQAPAQWGWGHGPKATQDWRAAVGSWSSVERFRCMDFMLRRNRCWCFGDFRGLGALGWSHGAWCVSSGPAQGAPSQYSSYQQGQGQQYGSYRASQTGPSAQQQRPYGYEQASFLDVSRCADPPCLLKHNEGFFNSHEEQRDELMGFQFSEPVKFLKITSTYVLTLVRHSWLGPVWKLPAVRDKVLVGALWWHIRLGMDGLVAVLMDCDLLVAPRPTQRLHVKRAHFMLGSLTPGRSPAGREGLCGGCPVRTDSGRTPSPVPRGLPRAGRRPRPRTLSHRHAVPCPTRTPWGRVALSPLRPHPWAQTGPAGRQEEGWPSPSPQAVDAGWSGPAAHRPAPRPVALRVGLSPGPRAPEAPWPPRPSLRGRRAPARGPAWRLSARGADPGHLSHMRAGQALRRRGRGRPGRRGQGPGAEPTSEVLPRVPGSDVPFREGESGSGAGGLEGPGTGVGFPGGAGVPGGGGARVLRGLRRALLWGLGATRAVASCARGAPGALRRAAWAQCPRPVLGAASGVSSRLLVWTRAQSSGVCAL</sequence>
<accession>A0A7J7EWW8</accession>
<gene>
    <name evidence="2" type="ORF">HPG69_008311</name>
</gene>
<protein>
    <submittedName>
        <fullName evidence="2">Uncharacterized protein</fullName>
    </submittedName>
</protein>
<organism evidence="2 3">
    <name type="scientific">Diceros bicornis minor</name>
    <name type="common">South-central black rhinoceros</name>
    <dbReference type="NCBI Taxonomy" id="77932"/>
    <lineage>
        <taxon>Eukaryota</taxon>
        <taxon>Metazoa</taxon>
        <taxon>Chordata</taxon>
        <taxon>Craniata</taxon>
        <taxon>Vertebrata</taxon>
        <taxon>Euteleostomi</taxon>
        <taxon>Mammalia</taxon>
        <taxon>Eutheria</taxon>
        <taxon>Laurasiatheria</taxon>
        <taxon>Perissodactyla</taxon>
        <taxon>Rhinocerotidae</taxon>
        <taxon>Diceros</taxon>
    </lineage>
</organism>
<feature type="compositionally biased region" description="Basic residues" evidence="1">
    <location>
        <begin position="403"/>
        <end position="413"/>
    </location>
</feature>
<proteinExistence type="predicted"/>
<feature type="compositionally biased region" description="Basic residues" evidence="1">
    <location>
        <begin position="273"/>
        <end position="287"/>
    </location>
</feature>
<evidence type="ECO:0000313" key="2">
    <source>
        <dbReference type="EMBL" id="KAF5920285.1"/>
    </source>
</evidence>
<feature type="compositionally biased region" description="Low complexity" evidence="1">
    <location>
        <begin position="337"/>
        <end position="356"/>
    </location>
</feature>
<dbReference type="Proteomes" id="UP000551758">
    <property type="component" value="Unassembled WGS sequence"/>
</dbReference>